<dbReference type="AlphaFoldDB" id="A0A383BLT6"/>
<dbReference type="EMBL" id="UINC01201502">
    <property type="protein sequence ID" value="SVE20872.1"/>
    <property type="molecule type" value="Genomic_DNA"/>
</dbReference>
<sequence>MAFQVSPGINITELDLTTVVPNVATAIGAIAGAYQWGPVLERTSITTENNLVDVFGKPDSTTATHFWCAANYLAYSNNLIVTRVVGTGALNATIGNNGAAAAGEDVQNAEHYDSTTLSADVLFIAKYPGALGNSLKVQVIDSNAWGDSTVNADFIANFDGAPSTSTDVANAGGSQDEMHVIVIDEDGLWTG</sequence>
<evidence type="ECO:0000313" key="1">
    <source>
        <dbReference type="EMBL" id="SVE20872.1"/>
    </source>
</evidence>
<name>A0A383BLT6_9ZZZZ</name>
<protein>
    <submittedName>
        <fullName evidence="1">Uncharacterized protein</fullName>
    </submittedName>
</protein>
<gene>
    <name evidence="1" type="ORF">METZ01_LOCUS473726</name>
</gene>
<proteinExistence type="predicted"/>
<reference evidence="1" key="1">
    <citation type="submission" date="2018-05" db="EMBL/GenBank/DDBJ databases">
        <authorList>
            <person name="Lanie J.A."/>
            <person name="Ng W.-L."/>
            <person name="Kazmierczak K.M."/>
            <person name="Andrzejewski T.M."/>
            <person name="Davidsen T.M."/>
            <person name="Wayne K.J."/>
            <person name="Tettelin H."/>
            <person name="Glass J.I."/>
            <person name="Rusch D."/>
            <person name="Podicherti R."/>
            <person name="Tsui H.-C.T."/>
            <person name="Winkler M.E."/>
        </authorList>
    </citation>
    <scope>NUCLEOTIDE SEQUENCE</scope>
</reference>
<dbReference type="Gene3D" id="3.40.50.11780">
    <property type="match status" value="1"/>
</dbReference>
<organism evidence="1">
    <name type="scientific">marine metagenome</name>
    <dbReference type="NCBI Taxonomy" id="408172"/>
    <lineage>
        <taxon>unclassified sequences</taxon>
        <taxon>metagenomes</taxon>
        <taxon>ecological metagenomes</taxon>
    </lineage>
</organism>
<feature type="non-terminal residue" evidence="1">
    <location>
        <position position="191"/>
    </location>
</feature>
<accession>A0A383BLT6</accession>